<dbReference type="Proteomes" id="UP000006310">
    <property type="component" value="Chromosome 3"/>
</dbReference>
<organism evidence="1 2">
    <name type="scientific">Huiozyma naganishii (strain ATCC MYA-139 / BCRC 22969 / CBS 8797 / KCTC 17520 / NBRC 10181 / NCYC 3082 / Yp74L-3)</name>
    <name type="common">Yeast</name>
    <name type="synonym">Kazachstania naganishii</name>
    <dbReference type="NCBI Taxonomy" id="1071383"/>
    <lineage>
        <taxon>Eukaryota</taxon>
        <taxon>Fungi</taxon>
        <taxon>Dikarya</taxon>
        <taxon>Ascomycota</taxon>
        <taxon>Saccharomycotina</taxon>
        <taxon>Saccharomycetes</taxon>
        <taxon>Saccharomycetales</taxon>
        <taxon>Saccharomycetaceae</taxon>
        <taxon>Huiozyma</taxon>
    </lineage>
</organism>
<proteinExistence type="predicted"/>
<evidence type="ECO:0000313" key="1">
    <source>
        <dbReference type="EMBL" id="CCK69732.1"/>
    </source>
</evidence>
<protein>
    <submittedName>
        <fullName evidence="1">Uncharacterized protein</fullName>
    </submittedName>
</protein>
<dbReference type="KEGG" id="kng:KNAG_0C06390"/>
<reference evidence="2" key="2">
    <citation type="submission" date="2012-08" db="EMBL/GenBank/DDBJ databases">
        <title>Genome sequence of Kazachstania naganishii.</title>
        <authorList>
            <person name="Gordon J.L."/>
            <person name="Armisen D."/>
            <person name="Proux-Wera E."/>
            <person name="OhEigeartaigh S.S."/>
            <person name="Byrne K.P."/>
            <person name="Wolfe K.H."/>
        </authorList>
    </citation>
    <scope>NUCLEOTIDE SEQUENCE [LARGE SCALE GENOMIC DNA]</scope>
    <source>
        <strain evidence="2">ATCC MYA-139 / BCRC 22969 / CBS 8797 / CCRC 22969 / KCTC 17520 / NBRC 10181 / NCYC 3082</strain>
    </source>
</reference>
<gene>
    <name evidence="1" type="primary">KNAG0C06390</name>
    <name evidence="1" type="ordered locus">KNAG_0C06390</name>
</gene>
<dbReference type="GeneID" id="34525412"/>
<dbReference type="EMBL" id="HE978316">
    <property type="protein sequence ID" value="CCK69732.1"/>
    <property type="molecule type" value="Genomic_DNA"/>
</dbReference>
<dbReference type="HOGENOM" id="CLU_1026979_0_0_1"/>
<name>J7RXC9_HUIN7</name>
<sequence length="271" mass="31086">MSRISYSIASLHEKLDVLSCLYGKATPETDEDVRLYSLEYMNELLTQDIAKYQLRVQTERLELAKLKGDISLLRKLLDETSIPEDEQCVNAREKLQSCKTDLLRRCRERLSHALPENTEPIYITCLEELRHIPTDDVAKVMQFITSNYDILSELPKDKENTAVDTIVSNCRQLEITPINDRRCSLYKTPKSSIKKSIRLNPINTTAGEPKFVFEEKTVAVLTPLTKLLSPVNLGHKRMVDGDPTRVGAVWDVHELPSYKRRRTLVCNNPIK</sequence>
<accession>J7RXC9</accession>
<dbReference type="RefSeq" id="XP_022463978.1">
    <property type="nucleotide sequence ID" value="XM_022607376.1"/>
</dbReference>
<keyword evidence="2" id="KW-1185">Reference proteome</keyword>
<evidence type="ECO:0000313" key="2">
    <source>
        <dbReference type="Proteomes" id="UP000006310"/>
    </source>
</evidence>
<reference evidence="1 2" key="1">
    <citation type="journal article" date="2011" name="Proc. Natl. Acad. Sci. U.S.A.">
        <title>Evolutionary erosion of yeast sex chromosomes by mating-type switching accidents.</title>
        <authorList>
            <person name="Gordon J.L."/>
            <person name="Armisen D."/>
            <person name="Proux-Wera E."/>
            <person name="Oheigeartaigh S.S."/>
            <person name="Byrne K.P."/>
            <person name="Wolfe K.H."/>
        </authorList>
    </citation>
    <scope>NUCLEOTIDE SEQUENCE [LARGE SCALE GENOMIC DNA]</scope>
    <source>
        <strain evidence="2">ATCC MYA-139 / BCRC 22969 / CBS 8797 / CCRC 22969 / KCTC 17520 / NBRC 10181 / NCYC 3082</strain>
    </source>
</reference>
<dbReference type="AlphaFoldDB" id="J7RXC9"/>